<evidence type="ECO:0000313" key="1">
    <source>
        <dbReference type="EMBL" id="QDU46189.1"/>
    </source>
</evidence>
<reference evidence="1 2" key="1">
    <citation type="submission" date="2019-02" db="EMBL/GenBank/DDBJ databases">
        <title>Deep-cultivation of Planctomycetes and their phenomic and genomic characterization uncovers novel biology.</title>
        <authorList>
            <person name="Wiegand S."/>
            <person name="Jogler M."/>
            <person name="Boedeker C."/>
            <person name="Pinto D."/>
            <person name="Vollmers J."/>
            <person name="Rivas-Marin E."/>
            <person name="Kohn T."/>
            <person name="Peeters S.H."/>
            <person name="Heuer A."/>
            <person name="Rast P."/>
            <person name="Oberbeckmann S."/>
            <person name="Bunk B."/>
            <person name="Jeske O."/>
            <person name="Meyerdierks A."/>
            <person name="Storesund J.E."/>
            <person name="Kallscheuer N."/>
            <person name="Luecker S."/>
            <person name="Lage O.M."/>
            <person name="Pohl T."/>
            <person name="Merkel B.J."/>
            <person name="Hornburger P."/>
            <person name="Mueller R.-W."/>
            <person name="Bruemmer F."/>
            <person name="Labrenz M."/>
            <person name="Spormann A.M."/>
            <person name="Op den Camp H."/>
            <person name="Overmann J."/>
            <person name="Amann R."/>
            <person name="Jetten M.S.M."/>
            <person name="Mascher T."/>
            <person name="Medema M.H."/>
            <person name="Devos D.P."/>
            <person name="Kaster A.-K."/>
            <person name="Ovreas L."/>
            <person name="Rohde M."/>
            <person name="Galperin M.Y."/>
            <person name="Jogler C."/>
        </authorList>
    </citation>
    <scope>NUCLEOTIDE SEQUENCE [LARGE SCALE GENOMIC DNA]</scope>
    <source>
        <strain evidence="1 2">Mal52</strain>
    </source>
</reference>
<organism evidence="1 2">
    <name type="scientific">Symmachiella dynata</name>
    <dbReference type="NCBI Taxonomy" id="2527995"/>
    <lineage>
        <taxon>Bacteria</taxon>
        <taxon>Pseudomonadati</taxon>
        <taxon>Planctomycetota</taxon>
        <taxon>Planctomycetia</taxon>
        <taxon>Planctomycetales</taxon>
        <taxon>Planctomycetaceae</taxon>
        <taxon>Symmachiella</taxon>
    </lineage>
</organism>
<sequence length="180" mass="21123">MEEFPFILINDIERTLAADPLFRQGLEYGRPRRGHPEGAIKYHIAAVIQNIEQWYAPSPYYHSLRLVALIHDTFKFQVDPTKQRSGPNHHGAYARRFAEQYITDEAVLEIIELHDEAYNAWVAGDRRGKWKTAIKRATRLIERLDNNLDLYRAFYRCDNETGDKSQVGREWFEELIAKTT</sequence>
<dbReference type="KEGG" id="sdyn:Mal52_46950"/>
<protein>
    <recommendedName>
        <fullName evidence="3">HD domain-containing protein</fullName>
    </recommendedName>
</protein>
<name>A0A517ZUN7_9PLAN</name>
<evidence type="ECO:0008006" key="3">
    <source>
        <dbReference type="Google" id="ProtNLM"/>
    </source>
</evidence>
<gene>
    <name evidence="1" type="ORF">Mal52_46950</name>
</gene>
<dbReference type="Proteomes" id="UP000319383">
    <property type="component" value="Chromosome"/>
</dbReference>
<accession>A0A517ZUN7</accession>
<keyword evidence="2" id="KW-1185">Reference proteome</keyword>
<evidence type="ECO:0000313" key="2">
    <source>
        <dbReference type="Proteomes" id="UP000319383"/>
    </source>
</evidence>
<proteinExistence type="predicted"/>
<dbReference type="AlphaFoldDB" id="A0A517ZUN7"/>
<dbReference type="EMBL" id="CP036276">
    <property type="protein sequence ID" value="QDU46189.1"/>
    <property type="molecule type" value="Genomic_DNA"/>
</dbReference>
<dbReference type="SUPFAM" id="SSF109604">
    <property type="entry name" value="HD-domain/PDEase-like"/>
    <property type="match status" value="1"/>
</dbReference>
<dbReference type="RefSeq" id="WP_145378727.1">
    <property type="nucleotide sequence ID" value="NZ_CP036276.1"/>
</dbReference>